<dbReference type="PANTHER" id="PTHR38537:SF8">
    <property type="entry name" value="FILAMIN-A"/>
    <property type="match status" value="1"/>
</dbReference>
<dbReference type="GO" id="GO:0051015">
    <property type="term" value="F:actin filament binding"/>
    <property type="evidence" value="ECO:0007669"/>
    <property type="project" value="InterPro"/>
</dbReference>
<dbReference type="GO" id="GO:0030036">
    <property type="term" value="P:actin cytoskeleton organization"/>
    <property type="evidence" value="ECO:0007669"/>
    <property type="project" value="InterPro"/>
</dbReference>
<evidence type="ECO:0000256" key="1">
    <source>
        <dbReference type="ARBA" id="ARBA00022737"/>
    </source>
</evidence>
<evidence type="ECO:0000313" key="4">
    <source>
        <dbReference type="Proteomes" id="UP001208570"/>
    </source>
</evidence>
<dbReference type="Gene3D" id="1.10.418.10">
    <property type="entry name" value="Calponin-like domain"/>
    <property type="match status" value="1"/>
</dbReference>
<dbReference type="PANTHER" id="PTHR38537">
    <property type="entry name" value="JITTERBUG, ISOFORM N"/>
    <property type="match status" value="1"/>
</dbReference>
<dbReference type="SUPFAM" id="SSF47576">
    <property type="entry name" value="Calponin-homology domain, CH-domain"/>
    <property type="match status" value="1"/>
</dbReference>
<dbReference type="InterPro" id="IPR036872">
    <property type="entry name" value="CH_dom_sf"/>
</dbReference>
<comment type="caution">
    <text evidence="3">The sequence shown here is derived from an EMBL/GenBank/DDBJ whole genome shotgun (WGS) entry which is preliminary data.</text>
</comment>
<evidence type="ECO:0000259" key="2">
    <source>
        <dbReference type="PROSITE" id="PS50021"/>
    </source>
</evidence>
<dbReference type="InterPro" id="IPR044801">
    <property type="entry name" value="Filamin"/>
</dbReference>
<dbReference type="PROSITE" id="PS50021">
    <property type="entry name" value="CH"/>
    <property type="match status" value="1"/>
</dbReference>
<sequence>MALIWHLILRYQIGKSKVPPKKLMLSWINAVIPDLNITNFSTDWNDGRALQALIEYCKPGTYPNWRQTSRKDG</sequence>
<accession>A0AAD9JJP8</accession>
<keyword evidence="4" id="KW-1185">Reference proteome</keyword>
<proteinExistence type="predicted"/>
<dbReference type="Proteomes" id="UP001208570">
    <property type="component" value="Unassembled WGS sequence"/>
</dbReference>
<evidence type="ECO:0000313" key="3">
    <source>
        <dbReference type="EMBL" id="KAK2154304.1"/>
    </source>
</evidence>
<gene>
    <name evidence="3" type="ORF">LSH36_271g02008</name>
</gene>
<dbReference type="EMBL" id="JAODUP010000271">
    <property type="protein sequence ID" value="KAK2154304.1"/>
    <property type="molecule type" value="Genomic_DNA"/>
</dbReference>
<reference evidence="3" key="1">
    <citation type="journal article" date="2023" name="Mol. Biol. Evol.">
        <title>Third-Generation Sequencing Reveals the Adaptive Role of the Epigenome in Three Deep-Sea Polychaetes.</title>
        <authorList>
            <person name="Perez M."/>
            <person name="Aroh O."/>
            <person name="Sun Y."/>
            <person name="Lan Y."/>
            <person name="Juniper S.K."/>
            <person name="Young C.R."/>
            <person name="Angers B."/>
            <person name="Qian P.Y."/>
        </authorList>
    </citation>
    <scope>NUCLEOTIDE SEQUENCE</scope>
    <source>
        <strain evidence="3">P08H-3</strain>
    </source>
</reference>
<organism evidence="3 4">
    <name type="scientific">Paralvinella palmiformis</name>
    <dbReference type="NCBI Taxonomy" id="53620"/>
    <lineage>
        <taxon>Eukaryota</taxon>
        <taxon>Metazoa</taxon>
        <taxon>Spiralia</taxon>
        <taxon>Lophotrochozoa</taxon>
        <taxon>Annelida</taxon>
        <taxon>Polychaeta</taxon>
        <taxon>Sedentaria</taxon>
        <taxon>Canalipalpata</taxon>
        <taxon>Terebellida</taxon>
        <taxon>Terebelliformia</taxon>
        <taxon>Alvinellidae</taxon>
        <taxon>Paralvinella</taxon>
    </lineage>
</organism>
<feature type="domain" description="Calponin-homology (CH)" evidence="2">
    <location>
        <begin position="18"/>
        <end position="73"/>
    </location>
</feature>
<protein>
    <recommendedName>
        <fullName evidence="2">Calponin-homology (CH) domain-containing protein</fullName>
    </recommendedName>
</protein>
<dbReference type="Pfam" id="PF00307">
    <property type="entry name" value="CH"/>
    <property type="match status" value="1"/>
</dbReference>
<name>A0AAD9JJP8_9ANNE</name>
<keyword evidence="1" id="KW-0677">Repeat</keyword>
<dbReference type="InterPro" id="IPR001715">
    <property type="entry name" value="CH_dom"/>
</dbReference>
<dbReference type="AlphaFoldDB" id="A0AAD9JJP8"/>